<evidence type="ECO:0000256" key="1">
    <source>
        <dbReference type="SAM" id="Coils"/>
    </source>
</evidence>
<organism evidence="3 4">
    <name type="scientific">Operophtera brumata</name>
    <name type="common">Winter moth</name>
    <name type="synonym">Phalaena brumata</name>
    <dbReference type="NCBI Taxonomy" id="104452"/>
    <lineage>
        <taxon>Eukaryota</taxon>
        <taxon>Metazoa</taxon>
        <taxon>Ecdysozoa</taxon>
        <taxon>Arthropoda</taxon>
        <taxon>Hexapoda</taxon>
        <taxon>Insecta</taxon>
        <taxon>Pterygota</taxon>
        <taxon>Neoptera</taxon>
        <taxon>Endopterygota</taxon>
        <taxon>Lepidoptera</taxon>
        <taxon>Glossata</taxon>
        <taxon>Ditrysia</taxon>
        <taxon>Geometroidea</taxon>
        <taxon>Geometridae</taxon>
        <taxon>Larentiinae</taxon>
        <taxon>Operophtera</taxon>
    </lineage>
</organism>
<dbReference type="AlphaFoldDB" id="A0A0L7LQS6"/>
<protein>
    <submittedName>
        <fullName evidence="3">Rho-associated protein kinase</fullName>
    </submittedName>
</protein>
<dbReference type="PANTHER" id="PTHR46606">
    <property type="entry name" value="SHOOTIN-1"/>
    <property type="match status" value="1"/>
</dbReference>
<keyword evidence="3" id="KW-0808">Transferase</keyword>
<feature type="coiled-coil region" evidence="1">
    <location>
        <begin position="231"/>
        <end position="347"/>
    </location>
</feature>
<dbReference type="STRING" id="104452.A0A0L7LQS6"/>
<dbReference type="GO" id="GO:0016301">
    <property type="term" value="F:kinase activity"/>
    <property type="evidence" value="ECO:0007669"/>
    <property type="project" value="UniProtKB-KW"/>
</dbReference>
<dbReference type="Proteomes" id="UP000037510">
    <property type="component" value="Unassembled WGS sequence"/>
</dbReference>
<dbReference type="GO" id="GO:2001224">
    <property type="term" value="P:positive regulation of neuron migration"/>
    <property type="evidence" value="ECO:0007669"/>
    <property type="project" value="TreeGrafter"/>
</dbReference>
<dbReference type="GO" id="GO:0031252">
    <property type="term" value="C:cell leading edge"/>
    <property type="evidence" value="ECO:0007669"/>
    <property type="project" value="TreeGrafter"/>
</dbReference>
<feature type="region of interest" description="Disordered" evidence="2">
    <location>
        <begin position="603"/>
        <end position="636"/>
    </location>
</feature>
<feature type="coiled-coil region" evidence="1">
    <location>
        <begin position="377"/>
        <end position="448"/>
    </location>
</feature>
<keyword evidence="1" id="KW-0175">Coiled coil</keyword>
<feature type="coiled-coil region" evidence="1">
    <location>
        <begin position="73"/>
        <end position="142"/>
    </location>
</feature>
<feature type="compositionally biased region" description="Basic and acidic residues" evidence="2">
    <location>
        <begin position="603"/>
        <end position="633"/>
    </location>
</feature>
<keyword evidence="3" id="KW-0418">Kinase</keyword>
<dbReference type="GO" id="GO:0005737">
    <property type="term" value="C:cytoplasm"/>
    <property type="evidence" value="ECO:0007669"/>
    <property type="project" value="TreeGrafter"/>
</dbReference>
<dbReference type="GO" id="GO:0048812">
    <property type="term" value="P:neuron projection morphogenesis"/>
    <property type="evidence" value="ECO:0007669"/>
    <property type="project" value="TreeGrafter"/>
</dbReference>
<name>A0A0L7LQS6_OPEBR</name>
<dbReference type="EMBL" id="JTDY01000360">
    <property type="protein sequence ID" value="KOB77551.1"/>
    <property type="molecule type" value="Genomic_DNA"/>
</dbReference>
<accession>A0A0L7LQS6</accession>
<dbReference type="GO" id="GO:0044295">
    <property type="term" value="C:axonal growth cone"/>
    <property type="evidence" value="ECO:0007669"/>
    <property type="project" value="TreeGrafter"/>
</dbReference>
<evidence type="ECO:0000313" key="3">
    <source>
        <dbReference type="EMBL" id="KOB77551.1"/>
    </source>
</evidence>
<dbReference type="PANTHER" id="PTHR46606:SF5">
    <property type="entry name" value="SHOOTIN-1"/>
    <property type="match status" value="1"/>
</dbReference>
<feature type="coiled-coil region" evidence="1">
    <location>
        <begin position="174"/>
        <end position="201"/>
    </location>
</feature>
<keyword evidence="4" id="KW-1185">Reference proteome</keyword>
<sequence length="665" mass="75168">MIKRNGDNVFAIASSNQCQGARSAAATVSLCPAGGAATRIPRATTVSASAVKMTPPDAHHNTKEANIALSTYVEKWKNRYEEAERKHKAYLLKSEKAKREYDDLHRRYNILQEERNHLDGELRERERELSKLKNVSEKLFQDAALIQALPAKGVDIDFTDSTDTASDTSSNEEVEFLKQTVSELSRQIAALQTELNEAKLHEFEAHESNVALAQVTSFIAASDTSSKKQTVSELSRQIAALQSELNEAKMHEFEAHESNVALAQVTTLQRSKKQTVSELSRQIAALQTELNEAKLHEFEAHESNVALAQVTTLQRSNEEVEFLKQTVSELSRQIAALQTELNEAKLHEFEAHESNVALAQVTSFIAASDTSSKKQTVSELSRQIAALQTELNEAKLHEFEAHESNVALAQVTTLQRSNEEVEFLKQTVSELSRQIAVLQTELNEAKLHEFEAHESNDVESCQAKCSLQESEVLELRSQLERHHRVSKLLVEEVAALRQHADTDREMCETYKSEARAAKKRVKVLTHQSALLSGDMEPEERLALLLRELDELRAALEDQDQRHRDQIEELQLKLAEKHEDTDILVWEEKIKLAEDDARKAMERAERAERKLTDSERKLNESRDTFLEKKPKEEPPQAVKEMLAILGTLRKRRPPSAARPALDYTDF</sequence>
<reference evidence="3 4" key="1">
    <citation type="journal article" date="2015" name="Genome Biol. Evol.">
        <title>The genome of winter moth (Operophtera brumata) provides a genomic perspective on sexual dimorphism and phenology.</title>
        <authorList>
            <person name="Derks M.F."/>
            <person name="Smit S."/>
            <person name="Salis L."/>
            <person name="Schijlen E."/>
            <person name="Bossers A."/>
            <person name="Mateman C."/>
            <person name="Pijl A.S."/>
            <person name="de Ridder D."/>
            <person name="Groenen M.A."/>
            <person name="Visser M.E."/>
            <person name="Megens H.J."/>
        </authorList>
    </citation>
    <scope>NUCLEOTIDE SEQUENCE [LARGE SCALE GENOMIC DNA]</scope>
    <source>
        <strain evidence="3">WM2013NL</strain>
        <tissue evidence="3">Head and thorax</tissue>
    </source>
</reference>
<evidence type="ECO:0000256" key="2">
    <source>
        <dbReference type="SAM" id="MobiDB-lite"/>
    </source>
</evidence>
<dbReference type="InterPro" id="IPR024849">
    <property type="entry name" value="Shootin-1"/>
</dbReference>
<proteinExistence type="predicted"/>
<dbReference type="Gene3D" id="1.20.5.110">
    <property type="match status" value="5"/>
</dbReference>
<gene>
    <name evidence="3" type="ORF">OBRU01_03905</name>
</gene>
<evidence type="ECO:0000313" key="4">
    <source>
        <dbReference type="Proteomes" id="UP000037510"/>
    </source>
</evidence>
<comment type="caution">
    <text evidence="3">The sequence shown here is derived from an EMBL/GenBank/DDBJ whole genome shotgun (WGS) entry which is preliminary data.</text>
</comment>